<dbReference type="AlphaFoldDB" id="A0A1I6L601"/>
<feature type="transmembrane region" description="Helical" evidence="1">
    <location>
        <begin position="12"/>
        <end position="29"/>
    </location>
</feature>
<evidence type="ECO:0008006" key="4">
    <source>
        <dbReference type="Google" id="ProtNLM"/>
    </source>
</evidence>
<proteinExistence type="predicted"/>
<dbReference type="OrthoDB" id="7554663at2"/>
<accession>A0A1I6L601</accession>
<dbReference type="Proteomes" id="UP000198824">
    <property type="component" value="Unassembled WGS sequence"/>
</dbReference>
<gene>
    <name evidence="2" type="ORF">SAMN05192580_2344</name>
</gene>
<dbReference type="STRING" id="1166337.SAMN05192580_2344"/>
<keyword evidence="3" id="KW-1185">Reference proteome</keyword>
<evidence type="ECO:0000256" key="1">
    <source>
        <dbReference type="SAM" id="Phobius"/>
    </source>
</evidence>
<sequence>MIDNGRYIPSSGVRIALLAGAAILGWISIRSAAQNGIGGAAPQLAAQFWPADGPSLAAQARQRVALASGEVDEPSRALFRAALAREPLLSDPLALAALDAAKGDPARAERLMVAARNRDPRAPLPRFFLFDHYVRRSDYARALAEVGPAIRLQPDASTALLTVLSLIANTPEGRTALARKLATHPFWRAGFFKTASTNTQPETMLALLSALPTDASRDAGEEQRAVYFALINSGAGARAYATWRGLLPAAYRDRIDGVYDGSFGGWPGAQPFNWTLGDGSIGTARMVRAADLPQSTALDVRYFGSTGGTLAEQYVSVRPGAYQLQLSARRRTTGATGGRLSMELRCVNGDVIATLPIEPLDPQLRTLTLPVTVPAGCDMARLRLIGTPGDLFSEVEAQVTGVALVRAN</sequence>
<keyword evidence="1" id="KW-0812">Transmembrane</keyword>
<evidence type="ECO:0000313" key="2">
    <source>
        <dbReference type="EMBL" id="SFR98889.1"/>
    </source>
</evidence>
<evidence type="ECO:0000313" key="3">
    <source>
        <dbReference type="Proteomes" id="UP000198824"/>
    </source>
</evidence>
<reference evidence="2 3" key="1">
    <citation type="submission" date="2016-10" db="EMBL/GenBank/DDBJ databases">
        <authorList>
            <person name="de Groot N.N."/>
        </authorList>
    </citation>
    <scope>NUCLEOTIDE SEQUENCE [LARGE SCALE GENOMIC DNA]</scope>
    <source>
        <strain evidence="2 3">S5-249</strain>
    </source>
</reference>
<dbReference type="EMBL" id="FOZG01000002">
    <property type="protein sequence ID" value="SFR98889.1"/>
    <property type="molecule type" value="Genomic_DNA"/>
</dbReference>
<name>A0A1I6L601_9SPHN</name>
<keyword evidence="1" id="KW-0472">Membrane</keyword>
<protein>
    <recommendedName>
        <fullName evidence="4">Tetratricopeptide repeat-containing protein</fullName>
    </recommendedName>
</protein>
<organism evidence="2 3">
    <name type="scientific">Sphingomonas jatrophae</name>
    <dbReference type="NCBI Taxonomy" id="1166337"/>
    <lineage>
        <taxon>Bacteria</taxon>
        <taxon>Pseudomonadati</taxon>
        <taxon>Pseudomonadota</taxon>
        <taxon>Alphaproteobacteria</taxon>
        <taxon>Sphingomonadales</taxon>
        <taxon>Sphingomonadaceae</taxon>
        <taxon>Sphingomonas</taxon>
    </lineage>
</organism>
<dbReference type="RefSeq" id="WP_093314744.1">
    <property type="nucleotide sequence ID" value="NZ_FOZG01000002.1"/>
</dbReference>
<keyword evidence="1" id="KW-1133">Transmembrane helix</keyword>